<reference evidence="2 3" key="1">
    <citation type="submission" date="2024-02" db="EMBL/GenBank/DDBJ databases">
        <authorList>
            <person name="Chen Y."/>
            <person name="Shah S."/>
            <person name="Dougan E. K."/>
            <person name="Thang M."/>
            <person name="Chan C."/>
        </authorList>
    </citation>
    <scope>NUCLEOTIDE SEQUENCE [LARGE SCALE GENOMIC DNA]</scope>
</reference>
<evidence type="ECO:0000313" key="3">
    <source>
        <dbReference type="Proteomes" id="UP001642484"/>
    </source>
</evidence>
<keyword evidence="3" id="KW-1185">Reference proteome</keyword>
<dbReference type="InterPro" id="IPR003347">
    <property type="entry name" value="JmjC_dom"/>
</dbReference>
<comment type="caution">
    <text evidence="2">The sequence shown here is derived from an EMBL/GenBank/DDBJ whole genome shotgun (WGS) entry which is preliminary data.</text>
</comment>
<gene>
    <name evidence="2" type="ORF">CCMP2556_LOCUS36058</name>
</gene>
<evidence type="ECO:0000313" key="2">
    <source>
        <dbReference type="EMBL" id="CAK9073268.1"/>
    </source>
</evidence>
<dbReference type="PANTHER" id="PTHR12461">
    <property type="entry name" value="HYPOXIA-INDUCIBLE FACTOR 1 ALPHA INHIBITOR-RELATED"/>
    <property type="match status" value="1"/>
</dbReference>
<dbReference type="EMBL" id="CAXAMN010022862">
    <property type="protein sequence ID" value="CAK9073268.1"/>
    <property type="molecule type" value="Genomic_DNA"/>
</dbReference>
<dbReference type="Gene3D" id="2.60.120.650">
    <property type="entry name" value="Cupin"/>
    <property type="match status" value="1"/>
</dbReference>
<dbReference type="InterPro" id="IPR041667">
    <property type="entry name" value="Cupin_8"/>
</dbReference>
<name>A0ABP0PCC7_9DINO</name>
<sequence length="520" mass="56977">MGAANGVAADSGVAASPWSYLACETPCCDQEHSFLVENRNAARLGLSNFEPPHAEMDIKDFKSKGFTRMEIVCASELDTYRINRWAKDESDAELAKQMEGLPPALTSMMALAPPEGYLADGPDGQLVRDFGDTTELVDYDAPNRQASTALGVPGAINVSQLPAAALLHWTPRSLAEKAPILKDVWVKNRSATEISTRFTYCVPSRTLGPLLREKLISHEVMQIGTEEMLKACIQDTKKRYFYSGLAEGADGLVHSDAKKLVESFLRAVEGVRSKATTPPASPASTSEARANVWISCPFTGASTHYDMGYNIVLQLFGTKTFELLPPEAFVELNIPPTGHPFARQVMKEGRHNFSRFHLKRGDALYVPPLWAHRTTTGEGAEQEVSISLNIFIGSAAEDVAEQLNALALPFEASWPSNTMQFAVALYLKAFLDEAQVDARYLAARWALVELKEELPANCTAVIPQSESILKRGRDAALLLQALPRKHRAPIALDYADDVLLGVLEAKVIHSVIREILGRKT</sequence>
<proteinExistence type="predicted"/>
<feature type="domain" description="JmjC" evidence="1">
    <location>
        <begin position="249"/>
        <end position="407"/>
    </location>
</feature>
<dbReference type="Proteomes" id="UP001642484">
    <property type="component" value="Unassembled WGS sequence"/>
</dbReference>
<protein>
    <recommendedName>
        <fullName evidence="1">JmjC domain-containing protein</fullName>
    </recommendedName>
</protein>
<accession>A0ABP0PCC7</accession>
<dbReference type="Pfam" id="PF13621">
    <property type="entry name" value="Cupin_8"/>
    <property type="match status" value="1"/>
</dbReference>
<evidence type="ECO:0000259" key="1">
    <source>
        <dbReference type="PROSITE" id="PS51184"/>
    </source>
</evidence>
<dbReference type="SUPFAM" id="SSF51197">
    <property type="entry name" value="Clavaminate synthase-like"/>
    <property type="match status" value="1"/>
</dbReference>
<dbReference type="PROSITE" id="PS51184">
    <property type="entry name" value="JMJC"/>
    <property type="match status" value="1"/>
</dbReference>
<organism evidence="2 3">
    <name type="scientific">Durusdinium trenchii</name>
    <dbReference type="NCBI Taxonomy" id="1381693"/>
    <lineage>
        <taxon>Eukaryota</taxon>
        <taxon>Sar</taxon>
        <taxon>Alveolata</taxon>
        <taxon>Dinophyceae</taxon>
        <taxon>Suessiales</taxon>
        <taxon>Symbiodiniaceae</taxon>
        <taxon>Durusdinium</taxon>
    </lineage>
</organism>
<dbReference type="PANTHER" id="PTHR12461:SF105">
    <property type="entry name" value="HYPOXIA-INDUCIBLE FACTOR 1-ALPHA INHIBITOR"/>
    <property type="match status" value="1"/>
</dbReference>